<keyword evidence="9 11" id="KW-0961">Cell wall biogenesis/degradation</keyword>
<feature type="domain" description="Glycoside hydrolase family 3 N-terminal" evidence="12">
    <location>
        <begin position="14"/>
        <end position="297"/>
    </location>
</feature>
<dbReference type="InterPro" id="IPR036962">
    <property type="entry name" value="Glyco_hydro_3_N_sf"/>
</dbReference>
<evidence type="ECO:0000256" key="11">
    <source>
        <dbReference type="HAMAP-Rule" id="MF_00364"/>
    </source>
</evidence>
<evidence type="ECO:0000256" key="4">
    <source>
        <dbReference type="ARBA" id="ARBA00022801"/>
    </source>
</evidence>
<dbReference type="GO" id="GO:0005975">
    <property type="term" value="P:carbohydrate metabolic process"/>
    <property type="evidence" value="ECO:0007669"/>
    <property type="project" value="InterPro"/>
</dbReference>
<name>A0A4R1HGE6_9GAMM</name>
<dbReference type="InterPro" id="IPR022956">
    <property type="entry name" value="Beta_hexosaminidase_bac"/>
</dbReference>
<keyword evidence="14" id="KW-1185">Reference proteome</keyword>
<dbReference type="Pfam" id="PF00933">
    <property type="entry name" value="Glyco_hydro_3"/>
    <property type="match status" value="1"/>
</dbReference>
<protein>
    <recommendedName>
        <fullName evidence="11">Beta-hexosaminidase</fullName>
        <ecNumber evidence="11">3.2.1.52</ecNumber>
    </recommendedName>
    <alternativeName>
        <fullName evidence="11">Beta-N-acetylhexosaminidase</fullName>
    </alternativeName>
    <alternativeName>
        <fullName evidence="11">N-acetyl-beta-glucosaminidase</fullName>
    </alternativeName>
</protein>
<comment type="caution">
    <text evidence="13">The sequence shown here is derived from an EMBL/GenBank/DDBJ whole genome shotgun (WGS) entry which is preliminary data.</text>
</comment>
<dbReference type="Proteomes" id="UP000295707">
    <property type="component" value="Unassembled WGS sequence"/>
</dbReference>
<dbReference type="GO" id="GO:0071555">
    <property type="term" value="P:cell wall organization"/>
    <property type="evidence" value="ECO:0007669"/>
    <property type="project" value="UniProtKB-KW"/>
</dbReference>
<dbReference type="SUPFAM" id="SSF51445">
    <property type="entry name" value="(Trans)glycosidases"/>
    <property type="match status" value="1"/>
</dbReference>
<evidence type="ECO:0000256" key="9">
    <source>
        <dbReference type="ARBA" id="ARBA00023316"/>
    </source>
</evidence>
<keyword evidence="2 11" id="KW-0963">Cytoplasm</keyword>
<organism evidence="13 14">
    <name type="scientific">Thiogranum longum</name>
    <dbReference type="NCBI Taxonomy" id="1537524"/>
    <lineage>
        <taxon>Bacteria</taxon>
        <taxon>Pseudomonadati</taxon>
        <taxon>Pseudomonadota</taxon>
        <taxon>Gammaproteobacteria</taxon>
        <taxon>Chromatiales</taxon>
        <taxon>Ectothiorhodospiraceae</taxon>
        <taxon>Thiogranum</taxon>
    </lineage>
</organism>
<dbReference type="GO" id="GO:0005737">
    <property type="term" value="C:cytoplasm"/>
    <property type="evidence" value="ECO:0007669"/>
    <property type="project" value="UniProtKB-SubCell"/>
</dbReference>
<evidence type="ECO:0000256" key="2">
    <source>
        <dbReference type="ARBA" id="ARBA00022490"/>
    </source>
</evidence>
<dbReference type="FunFam" id="3.20.20.300:FF:000001">
    <property type="entry name" value="Beta-hexosaminidase"/>
    <property type="match status" value="1"/>
</dbReference>
<reference evidence="13 14" key="1">
    <citation type="submission" date="2019-03" db="EMBL/GenBank/DDBJ databases">
        <title>Genomic Encyclopedia of Type Strains, Phase IV (KMG-IV): sequencing the most valuable type-strain genomes for metagenomic binning, comparative biology and taxonomic classification.</title>
        <authorList>
            <person name="Goeker M."/>
        </authorList>
    </citation>
    <scope>NUCLEOTIDE SEQUENCE [LARGE SCALE GENOMIC DNA]</scope>
    <source>
        <strain evidence="13 14">DSM 19610</strain>
    </source>
</reference>
<evidence type="ECO:0000256" key="7">
    <source>
        <dbReference type="ARBA" id="ARBA00023295"/>
    </source>
</evidence>
<dbReference type="HAMAP" id="MF_00364">
    <property type="entry name" value="NagZ"/>
    <property type="match status" value="1"/>
</dbReference>
<comment type="pathway">
    <text evidence="10 11">Cell wall biogenesis; peptidoglycan recycling.</text>
</comment>
<dbReference type="InterPro" id="IPR001764">
    <property type="entry name" value="Glyco_hydro_3_N"/>
</dbReference>
<dbReference type="EMBL" id="SMFX01000001">
    <property type="protein sequence ID" value="TCK18389.1"/>
    <property type="molecule type" value="Genomic_DNA"/>
</dbReference>
<sequence length="349" mass="38411">MSMGPVMLDVQGLELQAEERELLLHPAVGGVILFSRNYESPEQVTKLAADIHAVRQPPLLIAVDQEGGRVQRFRDGFFRLPPVGVFSELYDDNPAAALALVEDAGWLMASEVLSVGVDLSFAPVLDLDLGVSAVIGDRAFHRTPEAVTELAMAYQRGMHQAGMASVGKHFPGHGGVAIDSHHGLPEDERSLADLQQQDLIPFARLARNGMNSVMVAHVLYSQVDSQPAGFSRYWLTGILRDAMQFQGVIFSDDLSMGGAEWAGDYPQRAQLALQAGCDMVLVCNQPERAVEVVESLSNYTDPAAQLRLARMHGRQFPARETLRQGQRWKSVTTRLARCETESWLDMDME</sequence>
<feature type="binding site" evidence="11">
    <location>
        <begin position="168"/>
        <end position="169"/>
    </location>
    <ligand>
        <name>substrate</name>
    </ligand>
</feature>
<keyword evidence="7 11" id="KW-0326">Glycosidase</keyword>
<feature type="binding site" evidence="11">
    <location>
        <position position="64"/>
    </location>
    <ligand>
        <name>substrate</name>
    </ligand>
</feature>
<feature type="binding site" evidence="11">
    <location>
        <position position="138"/>
    </location>
    <ligand>
        <name>substrate</name>
    </ligand>
</feature>
<dbReference type="InterPro" id="IPR050226">
    <property type="entry name" value="NagZ_Beta-hexosaminidase"/>
</dbReference>
<dbReference type="RefSeq" id="WP_132972194.1">
    <property type="nucleotide sequence ID" value="NZ_SMFX01000001.1"/>
</dbReference>
<evidence type="ECO:0000256" key="1">
    <source>
        <dbReference type="ARBA" id="ARBA00001231"/>
    </source>
</evidence>
<feature type="binding site" evidence="11">
    <location>
        <position position="72"/>
    </location>
    <ligand>
        <name>substrate</name>
    </ligand>
</feature>
<evidence type="ECO:0000256" key="3">
    <source>
        <dbReference type="ARBA" id="ARBA00022618"/>
    </source>
</evidence>
<dbReference type="PANTHER" id="PTHR30480:SF13">
    <property type="entry name" value="BETA-HEXOSAMINIDASE"/>
    <property type="match status" value="1"/>
</dbReference>
<keyword evidence="6 11" id="KW-0573">Peptidoglycan synthesis</keyword>
<evidence type="ECO:0000256" key="8">
    <source>
        <dbReference type="ARBA" id="ARBA00023306"/>
    </source>
</evidence>
<keyword evidence="5 11" id="KW-0133">Cell shape</keyword>
<evidence type="ECO:0000259" key="12">
    <source>
        <dbReference type="Pfam" id="PF00933"/>
    </source>
</evidence>
<dbReference type="GO" id="GO:0009252">
    <property type="term" value="P:peptidoglycan biosynthetic process"/>
    <property type="evidence" value="ECO:0007669"/>
    <property type="project" value="UniProtKB-KW"/>
</dbReference>
<comment type="similarity">
    <text evidence="11">Belongs to the glycosyl hydrolase 3 family. NagZ subfamily.</text>
</comment>
<dbReference type="GO" id="GO:0051301">
    <property type="term" value="P:cell division"/>
    <property type="evidence" value="ECO:0007669"/>
    <property type="project" value="UniProtKB-KW"/>
</dbReference>
<dbReference type="EC" id="3.2.1.52" evidence="11"/>
<evidence type="ECO:0000313" key="14">
    <source>
        <dbReference type="Proteomes" id="UP000295707"/>
    </source>
</evidence>
<gene>
    <name evidence="11" type="primary">nagZ</name>
    <name evidence="13" type="ORF">DFR30_1667</name>
</gene>
<comment type="function">
    <text evidence="11">Plays a role in peptidoglycan recycling by cleaving the terminal beta-1,4-linked N-acetylglucosamine (GlcNAc) from peptide-linked peptidoglycan fragments, giving rise to free GlcNAc, anhydro-N-acetylmuramic acid and anhydro-N-acetylmuramic acid-linked peptides.</text>
</comment>
<keyword evidence="3 11" id="KW-0132">Cell division</keyword>
<proteinExistence type="inferred from homology"/>
<accession>A0A4R1HGE6</accession>
<keyword evidence="8 11" id="KW-0131">Cell cycle</keyword>
<keyword evidence="4 11" id="KW-0378">Hydrolase</keyword>
<dbReference type="OrthoDB" id="9786661at2"/>
<feature type="site" description="Important for catalytic activity" evidence="11">
    <location>
        <position position="179"/>
    </location>
</feature>
<comment type="subcellular location">
    <subcellularLocation>
        <location evidence="11">Cytoplasm</location>
    </subcellularLocation>
</comment>
<dbReference type="GO" id="GO:0004563">
    <property type="term" value="F:beta-N-acetylhexosaminidase activity"/>
    <property type="evidence" value="ECO:0007669"/>
    <property type="project" value="UniProtKB-UniRule"/>
</dbReference>
<evidence type="ECO:0000256" key="6">
    <source>
        <dbReference type="ARBA" id="ARBA00022984"/>
    </source>
</evidence>
<dbReference type="Gene3D" id="3.20.20.300">
    <property type="entry name" value="Glycoside hydrolase, family 3, N-terminal domain"/>
    <property type="match status" value="1"/>
</dbReference>
<dbReference type="NCBIfam" id="NF003740">
    <property type="entry name" value="PRK05337.1"/>
    <property type="match status" value="1"/>
</dbReference>
<evidence type="ECO:0000256" key="5">
    <source>
        <dbReference type="ARBA" id="ARBA00022960"/>
    </source>
</evidence>
<dbReference type="PANTHER" id="PTHR30480">
    <property type="entry name" value="BETA-HEXOSAMINIDASE-RELATED"/>
    <property type="match status" value="1"/>
</dbReference>
<dbReference type="InterPro" id="IPR017853">
    <property type="entry name" value="GH"/>
</dbReference>
<dbReference type="GO" id="GO:0008360">
    <property type="term" value="P:regulation of cell shape"/>
    <property type="evidence" value="ECO:0007669"/>
    <property type="project" value="UniProtKB-KW"/>
</dbReference>
<dbReference type="GO" id="GO:0009254">
    <property type="term" value="P:peptidoglycan turnover"/>
    <property type="evidence" value="ECO:0007669"/>
    <property type="project" value="UniProtKB-UniRule"/>
</dbReference>
<evidence type="ECO:0000256" key="10">
    <source>
        <dbReference type="ARBA" id="ARBA00037880"/>
    </source>
</evidence>
<dbReference type="UniPathway" id="UPA00544"/>
<feature type="active site" description="Nucleophile" evidence="11">
    <location>
        <position position="252"/>
    </location>
</feature>
<dbReference type="AlphaFoldDB" id="A0A4R1HGE6"/>
<evidence type="ECO:0000313" key="13">
    <source>
        <dbReference type="EMBL" id="TCK18389.1"/>
    </source>
</evidence>
<comment type="catalytic activity">
    <reaction evidence="1 11">
        <text>Hydrolysis of terminal non-reducing N-acetyl-D-hexosamine residues in N-acetyl-beta-D-hexosaminides.</text>
        <dbReference type="EC" id="3.2.1.52"/>
    </reaction>
</comment>
<feature type="active site" description="Proton donor/acceptor" evidence="11">
    <location>
        <position position="181"/>
    </location>
</feature>